<evidence type="ECO:0000259" key="2">
    <source>
        <dbReference type="Pfam" id="PF07014"/>
    </source>
</evidence>
<evidence type="ECO:0008006" key="6">
    <source>
        <dbReference type="Google" id="ProtNLM"/>
    </source>
</evidence>
<feature type="region of interest" description="Disordered" evidence="1">
    <location>
        <begin position="484"/>
        <end position="506"/>
    </location>
</feature>
<dbReference type="EMBL" id="JBJKBG010000007">
    <property type="protein sequence ID" value="KAL3732363.1"/>
    <property type="molecule type" value="Genomic_DNA"/>
</dbReference>
<evidence type="ECO:0000313" key="4">
    <source>
        <dbReference type="EMBL" id="KAL3732363.1"/>
    </source>
</evidence>
<protein>
    <recommendedName>
        <fullName evidence="6">Nematode resistance protein-like HSPRO2</fullName>
    </recommendedName>
</protein>
<dbReference type="Pfam" id="PF07231">
    <property type="entry name" value="Hs1pro-1_N"/>
    <property type="match status" value="1"/>
</dbReference>
<proteinExistence type="predicted"/>
<name>A0ABD3JZ84_EUCGL</name>
<gene>
    <name evidence="4" type="ORF">ACJRO7_029084</name>
</gene>
<dbReference type="PANTHER" id="PTHR34795:SF1">
    <property type="entry name" value="NEMATODE RESISTANCE PROTEIN-LIKE HSPRO1"/>
    <property type="match status" value="1"/>
</dbReference>
<evidence type="ECO:0000259" key="3">
    <source>
        <dbReference type="Pfam" id="PF07231"/>
    </source>
</evidence>
<dbReference type="Proteomes" id="UP001634007">
    <property type="component" value="Unassembled WGS sequence"/>
</dbReference>
<keyword evidence="5" id="KW-1185">Reference proteome</keyword>
<evidence type="ECO:0000256" key="1">
    <source>
        <dbReference type="SAM" id="MobiDB-lite"/>
    </source>
</evidence>
<sequence>MVDFDCKTKVVSSPDASLGSPKLPPGNGGSVQLPFLLPAAPFRCPPGPAAAAATSASAHAVAAYEQYLRLPELRKLWGAREFPGWRAEPLLRPALQALEITFRFVSTALSDPRPYANRREWRRRLESLAAGQIRLIAAIVEDEEAEEGGGAAPLVGLSSAGGALARGGSSAEVWRIPGAADAAVSRASEASLLPRLATWHTSEDVAQRILYAIECEMRGCPYTLGLGEPNLTAKPALRYDDVCKPSELHALKRSGGSSEQVESNHENQSLHAAHQILESWICASSELLKRIEERIEEARFEQAASGCYLLERIWKLLAEIEDLHLLMDPEDFLRLKKDLAIKAEAASFCFRSKALVQVTGKCKDLKHKVPRVLGVEADPNGGPRLQEAAMRLYREKKGEAAAAERIHLLQAMQAVEAAVKRFFFAYKQVLAAVMGSLEARGPRTAAAAGAGAEAGDSLSQVFLEGTYFPSLDAAKTFLGRMLSGGENAKRGGRSSDRRDSGRALSS</sequence>
<dbReference type="InterPro" id="IPR009743">
    <property type="entry name" value="Hs1pro-1_C"/>
</dbReference>
<reference evidence="4 5" key="1">
    <citation type="submission" date="2024-11" db="EMBL/GenBank/DDBJ databases">
        <title>Chromosome-level genome assembly of Eucalyptus globulus Labill. provides insights into its genome evolution.</title>
        <authorList>
            <person name="Li X."/>
        </authorList>
    </citation>
    <scope>NUCLEOTIDE SEQUENCE [LARGE SCALE GENOMIC DNA]</scope>
    <source>
        <strain evidence="4">CL2024</strain>
        <tissue evidence="4">Fresh tender leaves</tissue>
    </source>
</reference>
<evidence type="ECO:0000313" key="5">
    <source>
        <dbReference type="Proteomes" id="UP001634007"/>
    </source>
</evidence>
<dbReference type="InterPro" id="IPR037217">
    <property type="entry name" value="Trp/Indoleamine_2_3_dOase-like"/>
</dbReference>
<feature type="compositionally biased region" description="Basic and acidic residues" evidence="1">
    <location>
        <begin position="487"/>
        <end position="506"/>
    </location>
</feature>
<feature type="domain" description="Nematode resistance protein-like HSPRO1 N-terminal" evidence="3">
    <location>
        <begin position="1"/>
        <end position="214"/>
    </location>
</feature>
<comment type="caution">
    <text evidence="4">The sequence shown here is derived from an EMBL/GenBank/DDBJ whole genome shotgun (WGS) entry which is preliminary data.</text>
</comment>
<dbReference type="Gene3D" id="1.20.58.480">
    <property type="match status" value="1"/>
</dbReference>
<dbReference type="Pfam" id="PF07014">
    <property type="entry name" value="Hs1pro-1_C"/>
    <property type="match status" value="1"/>
</dbReference>
<dbReference type="InterPro" id="IPR038759">
    <property type="entry name" value="HSPRO1/HSPRO2"/>
</dbReference>
<dbReference type="InterPro" id="IPR009869">
    <property type="entry name" value="HSPRO1_N"/>
</dbReference>
<feature type="domain" description="Hs1pro-1 C-terminal" evidence="2">
    <location>
        <begin position="217"/>
        <end position="481"/>
    </location>
</feature>
<accession>A0ABD3JZ84</accession>
<dbReference type="SUPFAM" id="SSF140959">
    <property type="entry name" value="Indolic compounds 2,3-dioxygenase-like"/>
    <property type="match status" value="1"/>
</dbReference>
<organism evidence="4 5">
    <name type="scientific">Eucalyptus globulus</name>
    <name type="common">Tasmanian blue gum</name>
    <dbReference type="NCBI Taxonomy" id="34317"/>
    <lineage>
        <taxon>Eukaryota</taxon>
        <taxon>Viridiplantae</taxon>
        <taxon>Streptophyta</taxon>
        <taxon>Embryophyta</taxon>
        <taxon>Tracheophyta</taxon>
        <taxon>Spermatophyta</taxon>
        <taxon>Magnoliopsida</taxon>
        <taxon>eudicotyledons</taxon>
        <taxon>Gunneridae</taxon>
        <taxon>Pentapetalae</taxon>
        <taxon>rosids</taxon>
        <taxon>malvids</taxon>
        <taxon>Myrtales</taxon>
        <taxon>Myrtaceae</taxon>
        <taxon>Myrtoideae</taxon>
        <taxon>Eucalypteae</taxon>
        <taxon>Eucalyptus</taxon>
    </lineage>
</organism>
<dbReference type="AlphaFoldDB" id="A0ABD3JZ84"/>
<dbReference type="PANTHER" id="PTHR34795">
    <property type="entry name" value="NEMATODE RESISTANCE PROTEIN-LIKE HSPRO1"/>
    <property type="match status" value="1"/>
</dbReference>